<dbReference type="STRING" id="660470.Theba_0305"/>
<dbReference type="EMBL" id="CP003532">
    <property type="protein sequence ID" value="AFK06036.1"/>
    <property type="molecule type" value="Genomic_DNA"/>
</dbReference>
<reference evidence="2 3" key="1">
    <citation type="journal article" date="2012" name="Genome Biol. Evol.">
        <title>Genome Sequence of the Mesophilic Thermotogales Bacterium Mesotoga prima MesG1.Ag.4.2 Reveals the Largest Thermotogales Genome To Date.</title>
        <authorList>
            <person name="Zhaxybayeva O."/>
            <person name="Swithers K.S."/>
            <person name="Foght J."/>
            <person name="Green A.G."/>
            <person name="Bruce D."/>
            <person name="Detter C."/>
            <person name="Han S."/>
            <person name="Teshima H."/>
            <person name="Han J."/>
            <person name="Woyke T."/>
            <person name="Pitluck S."/>
            <person name="Nolan M."/>
            <person name="Ivanova N."/>
            <person name="Pati A."/>
            <person name="Land M.L."/>
            <person name="Dlutek M."/>
            <person name="Doolittle W.F."/>
            <person name="Noll K.M."/>
            <person name="Nesbo C.L."/>
        </authorList>
    </citation>
    <scope>NUCLEOTIDE SEQUENCE [LARGE SCALE GENOMIC DNA]</scope>
    <source>
        <strain evidence="3">mesG1.Ag.4.2</strain>
    </source>
</reference>
<organism evidence="2 3">
    <name type="scientific">Mesotoga prima MesG1.Ag.4.2</name>
    <dbReference type="NCBI Taxonomy" id="660470"/>
    <lineage>
        <taxon>Bacteria</taxon>
        <taxon>Thermotogati</taxon>
        <taxon>Thermotogota</taxon>
        <taxon>Thermotogae</taxon>
        <taxon>Kosmotogales</taxon>
        <taxon>Kosmotogaceae</taxon>
        <taxon>Mesotoga</taxon>
    </lineage>
</organism>
<sequence>MVDTRKLDALIVVSQGDIIKVLSLLRNHGFQTKVFPTPPGLFPGCSLSIAVSSNVVDSVLVLLKQHNVEVMYSALCDENPVKSFYD</sequence>
<feature type="domain" description="Putative Se/S carrier protein-like" evidence="1">
    <location>
        <begin position="14"/>
        <end position="70"/>
    </location>
</feature>
<dbReference type="KEGG" id="mpg:Theba_0305"/>
<name>I2F283_9BACT</name>
<keyword evidence="3" id="KW-1185">Reference proteome</keyword>
<evidence type="ECO:0000259" key="1">
    <source>
        <dbReference type="Pfam" id="PF11823"/>
    </source>
</evidence>
<accession>I2F283</accession>
<dbReference type="AlphaFoldDB" id="I2F283"/>
<dbReference type="HOGENOM" id="CLU_2494282_0_0_0"/>
<dbReference type="InterPro" id="IPR021778">
    <property type="entry name" value="Se/S_carrier-like"/>
</dbReference>
<dbReference type="Pfam" id="PF11823">
    <property type="entry name" value="Se_S_carrier"/>
    <property type="match status" value="1"/>
</dbReference>
<dbReference type="RefSeq" id="WP_014730179.1">
    <property type="nucleotide sequence ID" value="NC_017934.1"/>
</dbReference>
<protein>
    <recommendedName>
        <fullName evidence="1">Putative Se/S carrier protein-like domain-containing protein</fullName>
    </recommendedName>
</protein>
<dbReference type="Proteomes" id="UP000002881">
    <property type="component" value="Chromosome"/>
</dbReference>
<dbReference type="GeneID" id="87106160"/>
<gene>
    <name evidence="2" type="ORF">Theba_0305</name>
</gene>
<proteinExistence type="predicted"/>
<evidence type="ECO:0000313" key="2">
    <source>
        <dbReference type="EMBL" id="AFK06036.1"/>
    </source>
</evidence>
<dbReference type="eggNOG" id="ENOG502ZXSH">
    <property type="taxonomic scope" value="Bacteria"/>
</dbReference>
<evidence type="ECO:0000313" key="3">
    <source>
        <dbReference type="Proteomes" id="UP000002881"/>
    </source>
</evidence>